<dbReference type="Proteomes" id="UP000249464">
    <property type="component" value="Unassembled WGS sequence"/>
</dbReference>
<comment type="pathway">
    <text evidence="3">Glycan metabolism; N-glycan degradation.</text>
</comment>
<evidence type="ECO:0000256" key="11">
    <source>
        <dbReference type="ARBA" id="ARBA00041069"/>
    </source>
</evidence>
<feature type="domain" description="Mannosidase Ig/CBM-like" evidence="15">
    <location>
        <begin position="727"/>
        <end position="816"/>
    </location>
</feature>
<keyword evidence="8" id="KW-0325">Glycoprotein</keyword>
<evidence type="ECO:0000256" key="2">
    <source>
        <dbReference type="ARBA" id="ARBA00004613"/>
    </source>
</evidence>
<dbReference type="Pfam" id="PF22666">
    <property type="entry name" value="Glyco_hydro_2_N2"/>
    <property type="match status" value="2"/>
</dbReference>
<dbReference type="STRING" id="796604.A0A2X0M617"/>
<evidence type="ECO:0000259" key="15">
    <source>
        <dbReference type="Pfam" id="PF17786"/>
    </source>
</evidence>
<reference evidence="17 18" key="1">
    <citation type="submission" date="2016-11" db="EMBL/GenBank/DDBJ databases">
        <authorList>
            <person name="Jaros S."/>
            <person name="Januszkiewicz K."/>
            <person name="Wedrychowicz H."/>
        </authorList>
    </citation>
    <scope>NUCLEOTIDE SEQUENCE [LARGE SCALE GENOMIC DNA]</scope>
</reference>
<feature type="domain" description="Glycoside hydrolase family 2 immunoglobulin-like beta-sandwich" evidence="13">
    <location>
        <begin position="259"/>
        <end position="344"/>
    </location>
</feature>
<dbReference type="Gene3D" id="2.60.40.10">
    <property type="entry name" value="Immunoglobulins"/>
    <property type="match status" value="2"/>
</dbReference>
<evidence type="ECO:0000256" key="10">
    <source>
        <dbReference type="ARBA" id="ARBA00038429"/>
    </source>
</evidence>
<dbReference type="InterPro" id="IPR006102">
    <property type="entry name" value="Ig-like_GH2"/>
</dbReference>
<dbReference type="EC" id="3.2.1.25" evidence="5"/>
<evidence type="ECO:0000256" key="12">
    <source>
        <dbReference type="ARBA" id="ARBA00041614"/>
    </source>
</evidence>
<evidence type="ECO:0000256" key="8">
    <source>
        <dbReference type="ARBA" id="ARBA00023180"/>
    </source>
</evidence>
<keyword evidence="9" id="KW-0326">Glycosidase</keyword>
<dbReference type="EMBL" id="FQNC01000042">
    <property type="protein sequence ID" value="SGY41038.1"/>
    <property type="molecule type" value="Genomic_DNA"/>
</dbReference>
<dbReference type="FunFam" id="3.20.20.80:FF:000050">
    <property type="entry name" value="Beta-mannosidase B"/>
    <property type="match status" value="1"/>
</dbReference>
<comment type="subcellular location">
    <subcellularLocation>
        <location evidence="2">Secreted</location>
    </subcellularLocation>
</comment>
<gene>
    <name evidence="17" type="primary">BQ5605_C003g02462</name>
    <name evidence="17" type="ORF">BQ5605_C003G02462</name>
</gene>
<dbReference type="AlphaFoldDB" id="A0A2X0M617"/>
<dbReference type="InterPro" id="IPR054593">
    <property type="entry name" value="Beta-mannosidase-like_N2"/>
</dbReference>
<dbReference type="GO" id="GO:0005576">
    <property type="term" value="C:extracellular region"/>
    <property type="evidence" value="ECO:0007669"/>
    <property type="project" value="UniProtKB-SubCell"/>
</dbReference>
<evidence type="ECO:0000256" key="6">
    <source>
        <dbReference type="ARBA" id="ARBA00022525"/>
    </source>
</evidence>
<dbReference type="PANTHER" id="PTHR43730:SF1">
    <property type="entry name" value="BETA-MANNOSIDASE"/>
    <property type="match status" value="1"/>
</dbReference>
<dbReference type="InterPro" id="IPR050887">
    <property type="entry name" value="Beta-mannosidase_GH2"/>
</dbReference>
<dbReference type="InterPro" id="IPR017853">
    <property type="entry name" value="GH"/>
</dbReference>
<name>A0A2X0M617_9BASI</name>
<dbReference type="Pfam" id="PF17753">
    <property type="entry name" value="Ig_mannosidase"/>
    <property type="match status" value="1"/>
</dbReference>
<dbReference type="SUPFAM" id="SSF49785">
    <property type="entry name" value="Galactose-binding domain-like"/>
    <property type="match status" value="2"/>
</dbReference>
<accession>A0A2X0M617</accession>
<dbReference type="Gene3D" id="3.20.20.80">
    <property type="entry name" value="Glycosidases"/>
    <property type="match status" value="1"/>
</dbReference>
<evidence type="ECO:0000259" key="13">
    <source>
        <dbReference type="Pfam" id="PF00703"/>
    </source>
</evidence>
<dbReference type="PANTHER" id="PTHR43730">
    <property type="entry name" value="BETA-MANNOSIDASE"/>
    <property type="match status" value="1"/>
</dbReference>
<evidence type="ECO:0000259" key="14">
    <source>
        <dbReference type="Pfam" id="PF17753"/>
    </source>
</evidence>
<dbReference type="Pfam" id="PF17786">
    <property type="entry name" value="Mannosidase_ig"/>
    <property type="match status" value="1"/>
</dbReference>
<dbReference type="InterPro" id="IPR013783">
    <property type="entry name" value="Ig-like_fold"/>
</dbReference>
<feature type="domain" description="Beta-mannosidase-like galactose-binding" evidence="16">
    <location>
        <begin position="158"/>
        <end position="231"/>
    </location>
</feature>
<protein>
    <recommendedName>
        <fullName evidence="11">Beta-mannosidase B</fullName>
        <ecNumber evidence="5">3.2.1.25</ecNumber>
    </recommendedName>
    <alternativeName>
        <fullName evidence="12">Mannanase B</fullName>
    </alternativeName>
</protein>
<feature type="domain" description="Beta-mannosidase-like galactose-binding" evidence="16">
    <location>
        <begin position="36"/>
        <end position="128"/>
    </location>
</feature>
<evidence type="ECO:0000256" key="7">
    <source>
        <dbReference type="ARBA" id="ARBA00022801"/>
    </source>
</evidence>
<comment type="catalytic activity">
    <reaction evidence="1">
        <text>Hydrolysis of terminal, non-reducing beta-D-mannose residues in beta-D-mannosides.</text>
        <dbReference type="EC" id="3.2.1.25"/>
    </reaction>
</comment>
<dbReference type="InterPro" id="IPR041447">
    <property type="entry name" value="Mannosidase_ig"/>
</dbReference>
<evidence type="ECO:0000259" key="16">
    <source>
        <dbReference type="Pfam" id="PF22666"/>
    </source>
</evidence>
<dbReference type="SUPFAM" id="SSF51445">
    <property type="entry name" value="(Trans)glycosidases"/>
    <property type="match status" value="1"/>
</dbReference>
<dbReference type="InterPro" id="IPR008979">
    <property type="entry name" value="Galactose-bd-like_sf"/>
</dbReference>
<evidence type="ECO:0000256" key="3">
    <source>
        <dbReference type="ARBA" id="ARBA00004740"/>
    </source>
</evidence>
<keyword evidence="6" id="KW-0964">Secreted</keyword>
<comment type="similarity">
    <text evidence="10">Belongs to the glycosyl hydrolase 2 family. Beta-mannosidase B subfamily.</text>
</comment>
<evidence type="ECO:0000256" key="1">
    <source>
        <dbReference type="ARBA" id="ARBA00000829"/>
    </source>
</evidence>
<evidence type="ECO:0000313" key="18">
    <source>
        <dbReference type="Proteomes" id="UP000249464"/>
    </source>
</evidence>
<evidence type="ECO:0000313" key="17">
    <source>
        <dbReference type="EMBL" id="SGY41038.1"/>
    </source>
</evidence>
<dbReference type="GO" id="GO:0005975">
    <property type="term" value="P:carbohydrate metabolic process"/>
    <property type="evidence" value="ECO:0007669"/>
    <property type="project" value="InterPro"/>
</dbReference>
<organism evidence="17 18">
    <name type="scientific">Microbotryum silenes-dioicae</name>
    <dbReference type="NCBI Taxonomy" id="796604"/>
    <lineage>
        <taxon>Eukaryota</taxon>
        <taxon>Fungi</taxon>
        <taxon>Dikarya</taxon>
        <taxon>Basidiomycota</taxon>
        <taxon>Pucciniomycotina</taxon>
        <taxon>Microbotryomycetes</taxon>
        <taxon>Microbotryales</taxon>
        <taxon>Microbotryaceae</taxon>
        <taxon>Microbotryum</taxon>
    </lineage>
</organism>
<dbReference type="InterPro" id="IPR036156">
    <property type="entry name" value="Beta-gal/glucu_dom_sf"/>
</dbReference>
<evidence type="ECO:0000256" key="5">
    <source>
        <dbReference type="ARBA" id="ARBA00012754"/>
    </source>
</evidence>
<dbReference type="Gene3D" id="2.60.120.260">
    <property type="entry name" value="Galactose-binding domain-like"/>
    <property type="match status" value="2"/>
</dbReference>
<evidence type="ECO:0000256" key="4">
    <source>
        <dbReference type="ARBA" id="ARBA00011738"/>
    </source>
</evidence>
<sequence length="897" mass="102384">MKTLNLSSDASKWEWRQSPVKALSSPEQIVGEKALESGWTTCVQMPSMIQVELLAVGKIPDPYKKCNDELVQWVGEEDWLYRTSFKLEQAPQKNDKVDLVFEGLDTFATVFLNGKKILESDNMFTPERSVGILLESRAPHIPKLWLITVSDMPPFPPSVTVSEQVKQGENHLVFVFTSAVIKGRMIEQKHLGKGKHMPLWNGDAARLFVRKAGYGWGWDWGPTLMTAGPWKEVRVEIFADRILDLHPVALVSEKLDATLLLEVQLTNKQLTTNLTVLDPAGKVFRKVSTGGNSNEKAEWSFKADEIELWWSVGLGAQPLYTAQCDLVSEDGKVLQTVSKRFGFRRLRLIQEPLKDHEGTSFYFEVNNVAQFCGGSNWIPIDNFITNGTVERYRSWLQLLIESNQNMIRVWAGGIYEHDCFYDTCDEMGILVWQDFMFGCGAYPAFPEFVESVRREAEAAVLRIRSHPCMSIYAGNNEDYQVAESCKLEYDPEDHTSDWTKTNFPAREIYEHTLPEVVNALTDVFYHPGSPWGGKDTADKTVGDIHQWNVWHGSQQRYQDWDLLSGRFVSEFGMQGLPDIRTMDDFIDGDESERHVQSRTVASHNKADGYERRLELYLVENIRHSFKIEDYVFATQFIQAETLSSAYRLFRREFKGPGRAYCSGALVWQLNDVYPCTSWSIVDYYERPKPAYYAIKQSMAPIACGMKRYNKREYPEDFKTSVFVDSEWVEIWAVNGLVKELPVTLVVEAFELLSGEKILEESTDFNLAANQSSELIKKDVPKYNKNPAAAVVVTAKIVDPKTKEVLSRFLVYPEPYKFLVLPDEKAVNLDVKVDVAKGEITVQAERPVKGWTLWFSDDVKLSDNALDLIPGEKRVVKVSGLKETTKISWRYLGDKYVP</sequence>
<proteinExistence type="inferred from homology"/>
<feature type="domain" description="Beta-mannosidase Ig-fold" evidence="14">
    <location>
        <begin position="828"/>
        <end position="886"/>
    </location>
</feature>
<dbReference type="GO" id="GO:0006516">
    <property type="term" value="P:glycoprotein catabolic process"/>
    <property type="evidence" value="ECO:0007669"/>
    <property type="project" value="TreeGrafter"/>
</dbReference>
<dbReference type="Pfam" id="PF00703">
    <property type="entry name" value="Glyco_hydro_2"/>
    <property type="match status" value="1"/>
</dbReference>
<dbReference type="GO" id="GO:0004567">
    <property type="term" value="F:beta-mannosidase activity"/>
    <property type="evidence" value="ECO:0007669"/>
    <property type="project" value="UniProtKB-EC"/>
</dbReference>
<comment type="subunit">
    <text evidence="4">Homodimer.</text>
</comment>
<evidence type="ECO:0000256" key="9">
    <source>
        <dbReference type="ARBA" id="ARBA00023295"/>
    </source>
</evidence>
<dbReference type="SUPFAM" id="SSF49303">
    <property type="entry name" value="beta-Galactosidase/glucuronidase domain"/>
    <property type="match status" value="2"/>
</dbReference>
<dbReference type="InterPro" id="IPR041625">
    <property type="entry name" value="Beta-mannosidase_Ig"/>
</dbReference>
<keyword evidence="18" id="KW-1185">Reference proteome</keyword>
<keyword evidence="7" id="KW-0378">Hydrolase</keyword>